<dbReference type="PANTHER" id="PTHR43833">
    <property type="entry name" value="POTASSIUM CHANNEL PROTEIN 2-RELATED-RELATED"/>
    <property type="match status" value="1"/>
</dbReference>
<dbReference type="PANTHER" id="PTHR43833:SF9">
    <property type="entry name" value="POTASSIUM CHANNEL PROTEIN YUGO-RELATED"/>
    <property type="match status" value="1"/>
</dbReference>
<sequence length="330" mass="37103">MVQHIYFRFLRWPLIMKLLLLIFGLIISFGIAVHYVEPKQFPTIFTGIWWAVITTATVGYGDVYPVTVKGRILGILLVLTGAGVVSAYFASIAATTIRIQNAAMKGTKMFTGKDHIIIVGWNGRSKNVIDQWLSLDKRQSIVLIDDTLDVNPYPTHQVHFIKGKASVDETLQRACLKKAKYILITSDQNENESHADMGSILILLAVKGFHPDIYCVVEILMNENVINAKRAGADEVIQTNAQSSYVMMNSLLSHGMSDTILMMLDHIKGNHLKYIPIMEEWNGKHFEDISSMLKEERKLLIGLKRGGETIINPPMHFHILSTDQLLVISN</sequence>
<evidence type="ECO:0000256" key="1">
    <source>
        <dbReference type="ARBA" id="ARBA00004651"/>
    </source>
</evidence>
<evidence type="ECO:0000313" key="4">
    <source>
        <dbReference type="EMBL" id="KQL55397.1"/>
    </source>
</evidence>
<dbReference type="EMBL" id="LJJC01000004">
    <property type="protein sequence ID" value="KQL55397.1"/>
    <property type="molecule type" value="Genomic_DNA"/>
</dbReference>
<dbReference type="PATRIC" id="fig|157838.3.peg.1485"/>
<evidence type="ECO:0000259" key="3">
    <source>
        <dbReference type="PROSITE" id="PS51201"/>
    </source>
</evidence>
<feature type="domain" description="RCK N-terminal" evidence="3">
    <location>
        <begin position="113"/>
        <end position="237"/>
    </location>
</feature>
<dbReference type="AlphaFoldDB" id="A0A0Q3WZK2"/>
<organism evidence="4 5">
    <name type="scientific">Heyndrickxia shackletonii</name>
    <dbReference type="NCBI Taxonomy" id="157838"/>
    <lineage>
        <taxon>Bacteria</taxon>
        <taxon>Bacillati</taxon>
        <taxon>Bacillota</taxon>
        <taxon>Bacilli</taxon>
        <taxon>Bacillales</taxon>
        <taxon>Bacillaceae</taxon>
        <taxon>Heyndrickxia</taxon>
    </lineage>
</organism>
<dbReference type="Proteomes" id="UP000051888">
    <property type="component" value="Unassembled WGS sequence"/>
</dbReference>
<dbReference type="PROSITE" id="PS51201">
    <property type="entry name" value="RCK_N"/>
    <property type="match status" value="1"/>
</dbReference>
<comment type="caution">
    <text evidence="4">The sequence shown here is derived from an EMBL/GenBank/DDBJ whole genome shotgun (WGS) entry which is preliminary data.</text>
</comment>
<protein>
    <submittedName>
        <fullName evidence="4">Ion transporter</fullName>
    </submittedName>
</protein>
<proteinExistence type="predicted"/>
<accession>A0A0Q3WZK2</accession>
<dbReference type="Pfam" id="PF07885">
    <property type="entry name" value="Ion_trans_2"/>
    <property type="match status" value="1"/>
</dbReference>
<evidence type="ECO:0000313" key="5">
    <source>
        <dbReference type="Proteomes" id="UP000051888"/>
    </source>
</evidence>
<feature type="transmembrane region" description="Helical" evidence="2">
    <location>
        <begin position="72"/>
        <end position="94"/>
    </location>
</feature>
<evidence type="ECO:0000256" key="2">
    <source>
        <dbReference type="SAM" id="Phobius"/>
    </source>
</evidence>
<keyword evidence="5" id="KW-1185">Reference proteome</keyword>
<dbReference type="GO" id="GO:0006813">
    <property type="term" value="P:potassium ion transport"/>
    <property type="evidence" value="ECO:0007669"/>
    <property type="project" value="InterPro"/>
</dbReference>
<keyword evidence="2" id="KW-1133">Transmembrane helix</keyword>
<dbReference type="InterPro" id="IPR036291">
    <property type="entry name" value="NAD(P)-bd_dom_sf"/>
</dbReference>
<dbReference type="STRING" id="157838.AN964_06640"/>
<dbReference type="Pfam" id="PF02254">
    <property type="entry name" value="TrkA_N"/>
    <property type="match status" value="1"/>
</dbReference>
<dbReference type="Gene3D" id="1.10.287.70">
    <property type="match status" value="1"/>
</dbReference>
<feature type="transmembrane region" description="Helical" evidence="2">
    <location>
        <begin position="12"/>
        <end position="35"/>
    </location>
</feature>
<gene>
    <name evidence="4" type="ORF">AN964_06640</name>
</gene>
<dbReference type="SUPFAM" id="SSF51735">
    <property type="entry name" value="NAD(P)-binding Rossmann-fold domains"/>
    <property type="match status" value="1"/>
</dbReference>
<keyword evidence="2" id="KW-0472">Membrane</keyword>
<dbReference type="Gene3D" id="3.40.50.720">
    <property type="entry name" value="NAD(P)-binding Rossmann-like Domain"/>
    <property type="match status" value="1"/>
</dbReference>
<dbReference type="InterPro" id="IPR003148">
    <property type="entry name" value="RCK_N"/>
</dbReference>
<comment type="subcellular location">
    <subcellularLocation>
        <location evidence="1">Cell membrane</location>
        <topology evidence="1">Multi-pass membrane protein</topology>
    </subcellularLocation>
</comment>
<name>A0A0Q3WZK2_9BACI</name>
<dbReference type="GO" id="GO:0005886">
    <property type="term" value="C:plasma membrane"/>
    <property type="evidence" value="ECO:0007669"/>
    <property type="project" value="UniProtKB-SubCell"/>
</dbReference>
<reference evidence="4 5" key="1">
    <citation type="submission" date="2015-09" db="EMBL/GenBank/DDBJ databases">
        <title>Genome sequencing project for genomic taxonomy and phylogenomics of Bacillus-like bacteria.</title>
        <authorList>
            <person name="Liu B."/>
            <person name="Wang J."/>
            <person name="Zhu Y."/>
            <person name="Liu G."/>
            <person name="Chen Q."/>
            <person name="Chen Z."/>
            <person name="Lan J."/>
            <person name="Che J."/>
            <person name="Ge C."/>
            <person name="Shi H."/>
            <person name="Pan Z."/>
            <person name="Liu X."/>
        </authorList>
    </citation>
    <scope>NUCLEOTIDE SEQUENCE [LARGE SCALE GENOMIC DNA]</scope>
    <source>
        <strain evidence="4 5">LMG 18435</strain>
    </source>
</reference>
<dbReference type="SUPFAM" id="SSF81324">
    <property type="entry name" value="Voltage-gated potassium channels"/>
    <property type="match status" value="1"/>
</dbReference>
<dbReference type="InterPro" id="IPR013099">
    <property type="entry name" value="K_chnl_dom"/>
</dbReference>
<dbReference type="InterPro" id="IPR050721">
    <property type="entry name" value="Trk_Ktr_HKT_K-transport"/>
</dbReference>
<dbReference type="OrthoDB" id="9785285at2"/>
<keyword evidence="2" id="KW-0812">Transmembrane</keyword>
<feature type="transmembrane region" description="Helical" evidence="2">
    <location>
        <begin position="41"/>
        <end position="60"/>
    </location>
</feature>